<organism evidence="6 7">
    <name type="scientific">Paenibacillus aceris</name>
    <dbReference type="NCBI Taxonomy" id="869555"/>
    <lineage>
        <taxon>Bacteria</taxon>
        <taxon>Bacillati</taxon>
        <taxon>Bacillota</taxon>
        <taxon>Bacilli</taxon>
        <taxon>Bacillales</taxon>
        <taxon>Paenibacillaceae</taxon>
        <taxon>Paenibacillus</taxon>
    </lineage>
</organism>
<gene>
    <name evidence="6" type="ORF">J2Z65_004306</name>
</gene>
<dbReference type="Proteomes" id="UP001519344">
    <property type="component" value="Unassembled WGS sequence"/>
</dbReference>
<dbReference type="RefSeq" id="WP_167051695.1">
    <property type="nucleotide sequence ID" value="NZ_JAAOZR010000001.1"/>
</dbReference>
<keyword evidence="1" id="KW-0479">Metal-binding</keyword>
<protein>
    <submittedName>
        <fullName evidence="6">3',5'-cyclic AMP phosphodiesterase CpdA</fullName>
    </submittedName>
</protein>
<evidence type="ECO:0000256" key="4">
    <source>
        <dbReference type="ARBA" id="ARBA00025742"/>
    </source>
</evidence>
<dbReference type="Pfam" id="PF00149">
    <property type="entry name" value="Metallophos"/>
    <property type="match status" value="1"/>
</dbReference>
<evidence type="ECO:0000256" key="1">
    <source>
        <dbReference type="ARBA" id="ARBA00022723"/>
    </source>
</evidence>
<evidence type="ECO:0000259" key="5">
    <source>
        <dbReference type="Pfam" id="PF00149"/>
    </source>
</evidence>
<evidence type="ECO:0000313" key="7">
    <source>
        <dbReference type="Proteomes" id="UP001519344"/>
    </source>
</evidence>
<comment type="caution">
    <text evidence="6">The sequence shown here is derived from an EMBL/GenBank/DDBJ whole genome shotgun (WGS) entry which is preliminary data.</text>
</comment>
<keyword evidence="2" id="KW-0378">Hydrolase</keyword>
<keyword evidence="7" id="KW-1185">Reference proteome</keyword>
<dbReference type="InterPro" id="IPR004843">
    <property type="entry name" value="Calcineurin-like_PHP"/>
</dbReference>
<dbReference type="SUPFAM" id="SSF56300">
    <property type="entry name" value="Metallo-dependent phosphatases"/>
    <property type="match status" value="1"/>
</dbReference>
<proteinExistence type="inferred from homology"/>
<dbReference type="InterPro" id="IPR050884">
    <property type="entry name" value="CNP_phosphodiesterase-III"/>
</dbReference>
<feature type="domain" description="Calcineurin-like phosphoesterase" evidence="5">
    <location>
        <begin position="1"/>
        <end position="195"/>
    </location>
</feature>
<keyword evidence="3" id="KW-0408">Iron</keyword>
<accession>A0ABS4I2C5</accession>
<reference evidence="6 7" key="1">
    <citation type="submission" date="2021-03" db="EMBL/GenBank/DDBJ databases">
        <title>Genomic Encyclopedia of Type Strains, Phase IV (KMG-IV): sequencing the most valuable type-strain genomes for metagenomic binning, comparative biology and taxonomic classification.</title>
        <authorList>
            <person name="Goeker M."/>
        </authorList>
    </citation>
    <scope>NUCLEOTIDE SEQUENCE [LARGE SCALE GENOMIC DNA]</scope>
    <source>
        <strain evidence="6 7">DSM 24950</strain>
    </source>
</reference>
<dbReference type="Gene3D" id="3.60.21.10">
    <property type="match status" value="1"/>
</dbReference>
<sequence length="275" mass="30582">MKLVMMGDFHYSHLGNAAEEVLEAQERAYAAMLQTFVEMEADFHISLGDLTHDGLPGELDYVFQRLKGSGRRFVHVLGNHDAHSMTKDEIMSLTAQQRYHAIHNEEATLIFLDTTKEMNPSDWGGELDAEQLAWLQTELAQAGTKPVMIFAHHPVYGTTARSTLDKLSINPELDMKAVLHTAAGSGFYFCGHNHENSIVKQENWHYIQTAACLDVPAFRIVDIRDGQVTIDLVSIDEPMLADNMALVKSSMSGFHPLEGARGSEADWSLVVDVKG</sequence>
<comment type="similarity">
    <text evidence="4">Belongs to the cyclic nucleotide phosphodiesterase class-III family.</text>
</comment>
<evidence type="ECO:0000313" key="6">
    <source>
        <dbReference type="EMBL" id="MBP1965073.1"/>
    </source>
</evidence>
<name>A0ABS4I2C5_9BACL</name>
<dbReference type="PANTHER" id="PTHR42988:SF2">
    <property type="entry name" value="CYCLIC NUCLEOTIDE PHOSPHODIESTERASE CBUA0032-RELATED"/>
    <property type="match status" value="1"/>
</dbReference>
<evidence type="ECO:0000256" key="2">
    <source>
        <dbReference type="ARBA" id="ARBA00022801"/>
    </source>
</evidence>
<dbReference type="InterPro" id="IPR029052">
    <property type="entry name" value="Metallo-depent_PP-like"/>
</dbReference>
<dbReference type="PANTHER" id="PTHR42988">
    <property type="entry name" value="PHOSPHOHYDROLASE"/>
    <property type="match status" value="1"/>
</dbReference>
<dbReference type="EMBL" id="JAGGKV010000012">
    <property type="protein sequence ID" value="MBP1965073.1"/>
    <property type="molecule type" value="Genomic_DNA"/>
</dbReference>
<evidence type="ECO:0000256" key="3">
    <source>
        <dbReference type="ARBA" id="ARBA00023004"/>
    </source>
</evidence>